<sequence length="177" mass="19543">MHMTHQPGSEPSSSFVPDEVDDLVGAWQRERPDLPVAPMHIWSRILRLAQHLDHARRAAHVEVGLEGWEFDVLAALRKEGAPYTMSPGALLKQTHVTSGTMTNRVDRLVARGFVERRADPHDGRSVRVVLTGSGKQAVDAALEALLAAEEELLAGIDEAQRERLAVALRRLLVTQPD</sequence>
<keyword evidence="1" id="KW-0805">Transcription regulation</keyword>
<dbReference type="AlphaFoldDB" id="A0A1R4KF36"/>
<dbReference type="EMBL" id="FUKQ01000049">
    <property type="protein sequence ID" value="SJN42888.1"/>
    <property type="molecule type" value="Genomic_DNA"/>
</dbReference>
<evidence type="ECO:0000259" key="4">
    <source>
        <dbReference type="PROSITE" id="PS50995"/>
    </source>
</evidence>
<dbReference type="InterPro" id="IPR039422">
    <property type="entry name" value="MarR/SlyA-like"/>
</dbReference>
<evidence type="ECO:0000256" key="1">
    <source>
        <dbReference type="ARBA" id="ARBA00023015"/>
    </source>
</evidence>
<dbReference type="InterPro" id="IPR023187">
    <property type="entry name" value="Tscrpt_reg_MarR-type_CS"/>
</dbReference>
<dbReference type="InterPro" id="IPR000835">
    <property type="entry name" value="HTH_MarR-typ"/>
</dbReference>
<keyword evidence="2" id="KW-0238">DNA-binding</keyword>
<reference evidence="5 6" key="1">
    <citation type="submission" date="2017-02" db="EMBL/GenBank/DDBJ databases">
        <authorList>
            <person name="Peterson S.W."/>
        </authorList>
    </citation>
    <scope>NUCLEOTIDE SEQUENCE [LARGE SCALE GENOMIC DNA]</scope>
    <source>
        <strain evidence="5 6">LSP_Lj1</strain>
    </source>
</reference>
<dbReference type="Pfam" id="PF12802">
    <property type="entry name" value="MarR_2"/>
    <property type="match status" value="1"/>
</dbReference>
<gene>
    <name evidence="5" type="ORF">FM114_13855</name>
</gene>
<evidence type="ECO:0000313" key="5">
    <source>
        <dbReference type="EMBL" id="SJN42888.1"/>
    </source>
</evidence>
<evidence type="ECO:0000256" key="2">
    <source>
        <dbReference type="ARBA" id="ARBA00023125"/>
    </source>
</evidence>
<dbReference type="PANTHER" id="PTHR33164">
    <property type="entry name" value="TRANSCRIPTIONAL REGULATOR, MARR FAMILY"/>
    <property type="match status" value="1"/>
</dbReference>
<dbReference type="InterPro" id="IPR036390">
    <property type="entry name" value="WH_DNA-bd_sf"/>
</dbReference>
<dbReference type="PRINTS" id="PR00598">
    <property type="entry name" value="HTHMARR"/>
</dbReference>
<keyword evidence="6" id="KW-1185">Reference proteome</keyword>
<proteinExistence type="predicted"/>
<dbReference type="GO" id="GO:0003700">
    <property type="term" value="F:DNA-binding transcription factor activity"/>
    <property type="evidence" value="ECO:0007669"/>
    <property type="project" value="InterPro"/>
</dbReference>
<dbReference type="GO" id="GO:0003677">
    <property type="term" value="F:DNA binding"/>
    <property type="evidence" value="ECO:0007669"/>
    <property type="project" value="UniProtKB-KW"/>
</dbReference>
<dbReference type="STRING" id="1255658.FM114_13855"/>
<dbReference type="PROSITE" id="PS50995">
    <property type="entry name" value="HTH_MARR_2"/>
    <property type="match status" value="1"/>
</dbReference>
<feature type="domain" description="HTH marR-type" evidence="4">
    <location>
        <begin position="38"/>
        <end position="173"/>
    </location>
</feature>
<accession>A0A1R4KF36</accession>
<organism evidence="5 6">
    <name type="scientific">Luteococcus japonicus LSP_Lj1</name>
    <dbReference type="NCBI Taxonomy" id="1255658"/>
    <lineage>
        <taxon>Bacteria</taxon>
        <taxon>Bacillati</taxon>
        <taxon>Actinomycetota</taxon>
        <taxon>Actinomycetes</taxon>
        <taxon>Propionibacteriales</taxon>
        <taxon>Propionibacteriaceae</taxon>
        <taxon>Luteococcus</taxon>
    </lineage>
</organism>
<dbReference type="Proteomes" id="UP000188342">
    <property type="component" value="Unassembled WGS sequence"/>
</dbReference>
<dbReference type="PANTHER" id="PTHR33164:SF104">
    <property type="entry name" value="TRANSCRIPTIONAL REGULATORY PROTEIN"/>
    <property type="match status" value="1"/>
</dbReference>
<dbReference type="InterPro" id="IPR036388">
    <property type="entry name" value="WH-like_DNA-bd_sf"/>
</dbReference>
<protein>
    <submittedName>
        <fullName evidence="5">Transcriptional regulator, MarR family</fullName>
    </submittedName>
</protein>
<evidence type="ECO:0000313" key="6">
    <source>
        <dbReference type="Proteomes" id="UP000188342"/>
    </source>
</evidence>
<dbReference type="SMART" id="SM00347">
    <property type="entry name" value="HTH_MARR"/>
    <property type="match status" value="1"/>
</dbReference>
<dbReference type="PROSITE" id="PS01117">
    <property type="entry name" value="HTH_MARR_1"/>
    <property type="match status" value="1"/>
</dbReference>
<dbReference type="Gene3D" id="1.10.10.10">
    <property type="entry name" value="Winged helix-like DNA-binding domain superfamily/Winged helix DNA-binding domain"/>
    <property type="match status" value="1"/>
</dbReference>
<dbReference type="SUPFAM" id="SSF46785">
    <property type="entry name" value="Winged helix' DNA-binding domain"/>
    <property type="match status" value="1"/>
</dbReference>
<evidence type="ECO:0000256" key="3">
    <source>
        <dbReference type="ARBA" id="ARBA00023163"/>
    </source>
</evidence>
<dbReference type="GO" id="GO:0006950">
    <property type="term" value="P:response to stress"/>
    <property type="evidence" value="ECO:0007669"/>
    <property type="project" value="TreeGrafter"/>
</dbReference>
<keyword evidence="3" id="KW-0804">Transcription</keyword>
<name>A0A1R4KF36_9ACTN</name>